<keyword evidence="1" id="KW-0547">Nucleotide-binding</keyword>
<gene>
    <name evidence="5" type="primary">ycf45</name>
</gene>
<evidence type="ECO:0000313" key="4">
    <source>
        <dbReference type="EMBL" id="ATJ02878.1"/>
    </source>
</evidence>
<dbReference type="InterPro" id="IPR001374">
    <property type="entry name" value="R3H_dom"/>
</dbReference>
<dbReference type="Gene3D" id="3.40.50.300">
    <property type="entry name" value="P-loop containing nucleotide triphosphate hydrolases"/>
    <property type="match status" value="1"/>
</dbReference>
<keyword evidence="5" id="KW-0934">Plastid</keyword>
<dbReference type="SMART" id="SM00393">
    <property type="entry name" value="R3H"/>
    <property type="match status" value="1"/>
</dbReference>
<reference evidence="4" key="2">
    <citation type="journal article" date="2017" name="Mitochondrial DNA Part B Resour">
        <title>Characterization of the complete plastid genome of Porphyridium purpureum strain CCMP1328.</title>
        <authorList>
            <person name="Bi G."/>
        </authorList>
    </citation>
    <scope>NUCLEOTIDE SEQUENCE</scope>
</reference>
<dbReference type="InterPro" id="IPR058670">
    <property type="entry name" value="PTPase_dom"/>
</dbReference>
<name>W0RYM5_PORPP</name>
<dbReference type="CDD" id="cd00009">
    <property type="entry name" value="AAA"/>
    <property type="match status" value="1"/>
</dbReference>
<dbReference type="InterPro" id="IPR003593">
    <property type="entry name" value="AAA+_ATPase"/>
</dbReference>
<dbReference type="Pfam" id="PF19568">
    <property type="entry name" value="Spore_III_AA"/>
    <property type="match status" value="1"/>
</dbReference>
<dbReference type="PROSITE" id="PS51061">
    <property type="entry name" value="R3H"/>
    <property type="match status" value="1"/>
</dbReference>
<dbReference type="AlphaFoldDB" id="W0RYM5"/>
<dbReference type="CDD" id="cd02645">
    <property type="entry name" value="R3H_AAA"/>
    <property type="match status" value="1"/>
</dbReference>
<dbReference type="PRINTS" id="PR00830">
    <property type="entry name" value="ENDOLAPTASE"/>
</dbReference>
<dbReference type="InterPro" id="IPR027417">
    <property type="entry name" value="P-loop_NTPase"/>
</dbReference>
<accession>W0RYM5</accession>
<dbReference type="RefSeq" id="YP_008965675.1">
    <property type="nucleotide sequence ID" value="NC_023133.1"/>
</dbReference>
<dbReference type="GO" id="GO:0003676">
    <property type="term" value="F:nucleic acid binding"/>
    <property type="evidence" value="ECO:0007669"/>
    <property type="project" value="UniProtKB-UniRule"/>
</dbReference>
<keyword evidence="5" id="KW-0150">Chloroplast</keyword>
<dbReference type="GO" id="GO:0005524">
    <property type="term" value="F:ATP binding"/>
    <property type="evidence" value="ECO:0007669"/>
    <property type="project" value="UniProtKB-KW"/>
</dbReference>
<dbReference type="SMART" id="SM00382">
    <property type="entry name" value="AAA"/>
    <property type="match status" value="1"/>
</dbReference>
<dbReference type="PANTHER" id="PTHR20953:SF3">
    <property type="entry name" value="P-LOOP CONTAINING NUCLEOSIDE TRIPHOSPHATE HYDROLASES SUPERFAMILY PROTEIN"/>
    <property type="match status" value="1"/>
</dbReference>
<sequence>MIEILPKFIKNSLNQNDNKDNLIEVIMDLGRRPEARFPDGPIYLSNKVINWIDLDQCIKGVGNFTEENRAGIERTLHRISCVRNREGNIVGLTCRVGRAVFGTINIIKDLLENNGSILLLGKPGVGKTTAIREIARVLADEMEKRVIIIDTSNEIAGDGDIPHRSIGKARRMQVSQPEFQYKVMIEAVENHMPEVIIIDEIGTEQETFAARTISERGVQLIGTAHGNYLESLIRNPSLSDLVGGIQYVTLGDEEAKRRGTQKSIIERKATPAFKVAVEIHERYSWVVHENIADSVDQILQGLNPITQIRSFYGSEKTIIKKFQSSNYAEQYYKESQTNDRLANYDKLSTMLPFNSYASHLKEPKVKSKIGLQKNVCSLYTFGLSYQYMEKLFGKFEIPIELTRSLGQANTILGLRAQIKNNKKILYIAKNQDKKVFTVGNNSLNEILRTLNFILQFYSYDTIQYDTYSESKYEDQLEVQEEVRIAIEKIVIPTKNIVELLPRTSIMRNIQYQLISKYALKAKLVGKEPNKRIRIYPNCTK</sequence>
<dbReference type="EMBL" id="AP012987">
    <property type="protein sequence ID" value="BAO23651.1"/>
    <property type="molecule type" value="Genomic_DNA"/>
</dbReference>
<reference evidence="5" key="1">
    <citation type="journal article" date="2014" name="J. Plant Res.">
        <title>Analysis of the complete plastid genome of the unicellular red alga Porphyridium purpureum.</title>
        <authorList>
            <person name="Tajima N."/>
            <person name="Sato S."/>
            <person name="Maruyama F."/>
            <person name="Kurokawa K."/>
            <person name="Ohta H."/>
            <person name="Tabata S."/>
            <person name="Sekine K."/>
            <person name="Moriyama T."/>
            <person name="Sato N."/>
        </authorList>
    </citation>
    <scope>NUCLEOTIDE SEQUENCE</scope>
</reference>
<dbReference type="InterPro" id="IPR034081">
    <property type="entry name" value="R3H_AAA"/>
</dbReference>
<keyword evidence="2" id="KW-0067">ATP-binding</keyword>
<proteinExistence type="predicted"/>
<dbReference type="SUPFAM" id="SSF52540">
    <property type="entry name" value="P-loop containing nucleoside triphosphate hydrolases"/>
    <property type="match status" value="1"/>
</dbReference>
<evidence type="ECO:0000259" key="3">
    <source>
        <dbReference type="PROSITE" id="PS51061"/>
    </source>
</evidence>
<feature type="domain" description="R3H" evidence="3">
    <location>
        <begin position="476"/>
        <end position="538"/>
    </location>
</feature>
<dbReference type="InterPro" id="IPR045735">
    <property type="entry name" value="Spore_III_AA_AAA+_ATPase"/>
</dbReference>
<evidence type="ECO:0000256" key="1">
    <source>
        <dbReference type="ARBA" id="ARBA00022741"/>
    </source>
</evidence>
<dbReference type="EMBL" id="MF401423">
    <property type="protein sequence ID" value="ATJ02878.1"/>
    <property type="molecule type" value="Genomic_DNA"/>
</dbReference>
<organism evidence="5">
    <name type="scientific">Porphyridium purpureum</name>
    <name type="common">Red alga</name>
    <name type="synonym">Porphyridium cruentum</name>
    <dbReference type="NCBI Taxonomy" id="35688"/>
    <lineage>
        <taxon>Eukaryota</taxon>
        <taxon>Rhodophyta</taxon>
        <taxon>Bangiophyceae</taxon>
        <taxon>Porphyridiales</taxon>
        <taxon>Porphyridiaceae</taxon>
        <taxon>Porphyridium</taxon>
    </lineage>
</organism>
<dbReference type="GeneID" id="17964048"/>
<dbReference type="PANTHER" id="PTHR20953">
    <property type="entry name" value="KINASE-RELATED"/>
    <property type="match status" value="1"/>
</dbReference>
<dbReference type="Pfam" id="PF25516">
    <property type="entry name" value="PTPase"/>
    <property type="match status" value="1"/>
</dbReference>
<geneLocation type="plastid" evidence="5"/>
<protein>
    <submittedName>
        <fullName evidence="5">Conserved hypothetical plastid protein</fullName>
    </submittedName>
</protein>
<evidence type="ECO:0000313" key="5">
    <source>
        <dbReference type="EMBL" id="BAO23651.1"/>
    </source>
</evidence>
<evidence type="ECO:0000256" key="2">
    <source>
        <dbReference type="ARBA" id="ARBA00022840"/>
    </source>
</evidence>